<dbReference type="GO" id="GO:0003700">
    <property type="term" value="F:DNA-binding transcription factor activity"/>
    <property type="evidence" value="ECO:0007669"/>
    <property type="project" value="InterPro"/>
</dbReference>
<protein>
    <submittedName>
        <fullName evidence="5">GntR family transcriptional regulator, transcriptional repressor for pyruvate dehydrogenase complex</fullName>
    </submittedName>
</protein>
<dbReference type="Gene3D" id="1.10.10.10">
    <property type="entry name" value="Winged helix-like DNA-binding domain superfamily/Winged helix DNA-binding domain"/>
    <property type="match status" value="1"/>
</dbReference>
<dbReference type="OrthoDB" id="9799482at2"/>
<dbReference type="Pfam" id="PF07729">
    <property type="entry name" value="FCD"/>
    <property type="match status" value="1"/>
</dbReference>
<dbReference type="SUPFAM" id="SSF46785">
    <property type="entry name" value="Winged helix' DNA-binding domain"/>
    <property type="match status" value="1"/>
</dbReference>
<keyword evidence="2" id="KW-0238">DNA-binding</keyword>
<dbReference type="EMBL" id="FOIL01000085">
    <property type="protein sequence ID" value="SET96715.1"/>
    <property type="molecule type" value="Genomic_DNA"/>
</dbReference>
<dbReference type="InterPro" id="IPR000524">
    <property type="entry name" value="Tscrpt_reg_HTH_GntR"/>
</dbReference>
<accession>A0A1I0II78</accession>
<dbReference type="PANTHER" id="PTHR43537:SF5">
    <property type="entry name" value="UXU OPERON TRANSCRIPTIONAL REGULATOR"/>
    <property type="match status" value="1"/>
</dbReference>
<sequence length="241" mass="27363">MSDDVKKEMVFENSSERVYQTLMDSILDSLKTGTLKPGDRLPPERKWAEEMNVSRSAVREAIRALDMIGLVNARQGGGTYINKSYRLTMFQPMTISYRLNQGSLSDIHEFRQCLEIQAAKLAAIHATDEDIRELEELAHKMNDADNTYEGSVYDSNFHSKIAEISGNCLIRDSLASLGALLDEIVDDIRNIILQSARDTRILHAQHQRIIDSIKNHDSDSAIKCMYEHMTFIARLIESNNL</sequence>
<dbReference type="InterPro" id="IPR036388">
    <property type="entry name" value="WH-like_DNA-bd_sf"/>
</dbReference>
<keyword evidence="3" id="KW-0804">Transcription</keyword>
<dbReference type="Proteomes" id="UP000199820">
    <property type="component" value="Unassembled WGS sequence"/>
</dbReference>
<keyword evidence="6" id="KW-1185">Reference proteome</keyword>
<dbReference type="InterPro" id="IPR008920">
    <property type="entry name" value="TF_FadR/GntR_C"/>
</dbReference>
<reference evidence="5 6" key="1">
    <citation type="submission" date="2016-10" db="EMBL/GenBank/DDBJ databases">
        <authorList>
            <person name="de Groot N.N."/>
        </authorList>
    </citation>
    <scope>NUCLEOTIDE SEQUENCE [LARGE SCALE GENOMIC DNA]</scope>
    <source>
        <strain evidence="5 6">KH1P1</strain>
    </source>
</reference>
<dbReference type="AlphaFoldDB" id="A0A1I0II78"/>
<evidence type="ECO:0000313" key="5">
    <source>
        <dbReference type="EMBL" id="SET96715.1"/>
    </source>
</evidence>
<feature type="domain" description="HTH gntR-type" evidence="4">
    <location>
        <begin position="16"/>
        <end position="84"/>
    </location>
</feature>
<dbReference type="SUPFAM" id="SSF48008">
    <property type="entry name" value="GntR ligand-binding domain-like"/>
    <property type="match status" value="1"/>
</dbReference>
<evidence type="ECO:0000256" key="2">
    <source>
        <dbReference type="ARBA" id="ARBA00023125"/>
    </source>
</evidence>
<dbReference type="PANTHER" id="PTHR43537">
    <property type="entry name" value="TRANSCRIPTIONAL REGULATOR, GNTR FAMILY"/>
    <property type="match status" value="1"/>
</dbReference>
<dbReference type="InterPro" id="IPR011711">
    <property type="entry name" value="GntR_C"/>
</dbReference>
<evidence type="ECO:0000259" key="4">
    <source>
        <dbReference type="PROSITE" id="PS50949"/>
    </source>
</evidence>
<dbReference type="SMART" id="SM00345">
    <property type="entry name" value="HTH_GNTR"/>
    <property type="match status" value="1"/>
</dbReference>
<evidence type="ECO:0000256" key="1">
    <source>
        <dbReference type="ARBA" id="ARBA00023015"/>
    </source>
</evidence>
<dbReference type="CDD" id="cd07377">
    <property type="entry name" value="WHTH_GntR"/>
    <property type="match status" value="1"/>
</dbReference>
<proteinExistence type="predicted"/>
<dbReference type="PROSITE" id="PS50949">
    <property type="entry name" value="HTH_GNTR"/>
    <property type="match status" value="1"/>
</dbReference>
<organism evidence="5 6">
    <name type="scientific">[Clostridium] aminophilum</name>
    <dbReference type="NCBI Taxonomy" id="1526"/>
    <lineage>
        <taxon>Bacteria</taxon>
        <taxon>Bacillati</taxon>
        <taxon>Bacillota</taxon>
        <taxon>Clostridia</taxon>
        <taxon>Lachnospirales</taxon>
        <taxon>Lachnospiraceae</taxon>
    </lineage>
</organism>
<keyword evidence="1" id="KW-0805">Transcription regulation</keyword>
<dbReference type="InterPro" id="IPR036390">
    <property type="entry name" value="WH_DNA-bd_sf"/>
</dbReference>
<gene>
    <name evidence="5" type="ORF">SAMN04487771_10858</name>
</gene>
<dbReference type="SMART" id="SM00895">
    <property type="entry name" value="FCD"/>
    <property type="match status" value="1"/>
</dbReference>
<dbReference type="STRING" id="1526.SAMN02910262_02562"/>
<dbReference type="PRINTS" id="PR00035">
    <property type="entry name" value="HTHGNTR"/>
</dbReference>
<evidence type="ECO:0000256" key="3">
    <source>
        <dbReference type="ARBA" id="ARBA00023163"/>
    </source>
</evidence>
<evidence type="ECO:0000313" key="6">
    <source>
        <dbReference type="Proteomes" id="UP000199820"/>
    </source>
</evidence>
<dbReference type="Gene3D" id="1.20.120.530">
    <property type="entry name" value="GntR ligand-binding domain-like"/>
    <property type="match status" value="1"/>
</dbReference>
<dbReference type="Pfam" id="PF00392">
    <property type="entry name" value="GntR"/>
    <property type="match status" value="1"/>
</dbReference>
<dbReference type="eggNOG" id="COG2186">
    <property type="taxonomic scope" value="Bacteria"/>
</dbReference>
<dbReference type="GO" id="GO:0003677">
    <property type="term" value="F:DNA binding"/>
    <property type="evidence" value="ECO:0007669"/>
    <property type="project" value="UniProtKB-KW"/>
</dbReference>
<name>A0A1I0II78_9FIRM</name>
<keyword evidence="5" id="KW-0670">Pyruvate</keyword>